<evidence type="ECO:0000313" key="9">
    <source>
        <dbReference type="Proteomes" id="UP000245697"/>
    </source>
</evidence>
<organism evidence="8 9">
    <name type="scientific">Actinoplanes xinjiangensis</name>
    <dbReference type="NCBI Taxonomy" id="512350"/>
    <lineage>
        <taxon>Bacteria</taxon>
        <taxon>Bacillati</taxon>
        <taxon>Actinomycetota</taxon>
        <taxon>Actinomycetes</taxon>
        <taxon>Micromonosporales</taxon>
        <taxon>Micromonosporaceae</taxon>
        <taxon>Actinoplanes</taxon>
    </lineage>
</organism>
<dbReference type="InterPro" id="IPR047817">
    <property type="entry name" value="ABC2_TM_bact-type"/>
</dbReference>
<evidence type="ECO:0000259" key="7">
    <source>
        <dbReference type="PROSITE" id="PS51012"/>
    </source>
</evidence>
<dbReference type="GO" id="GO:0043190">
    <property type="term" value="C:ATP-binding cassette (ABC) transporter complex"/>
    <property type="evidence" value="ECO:0007669"/>
    <property type="project" value="InterPro"/>
</dbReference>
<sequence>MTTMALRNTATLAWRTLVQIKHNPFELFDFSVQPIMFLLLFTYVFGGAIADTPGEYLTYALPGIIVQNLLFATLNTGVGLNTDISKGVFDRLRSLPIARFSPLAGRIVADVIKQAWAIALLLGLGLALGFRIETGPAEVLAAFALLLGFAFAASWMSVLVAMLVSEPEKVQIFGFVLLFPITFVSGAFVDPDTMPDWLRAFADVNPTTVLADAARGLLSGGPVAGPVTRSLLWAAGFLLVFAPLSVRAFRRRI</sequence>
<dbReference type="EMBL" id="QGGR01000004">
    <property type="protein sequence ID" value="PWK49594.1"/>
    <property type="molecule type" value="Genomic_DNA"/>
</dbReference>
<feature type="transmembrane region" description="Helical" evidence="6">
    <location>
        <begin position="103"/>
        <end position="128"/>
    </location>
</feature>
<evidence type="ECO:0000256" key="4">
    <source>
        <dbReference type="ARBA" id="ARBA00023136"/>
    </source>
</evidence>
<dbReference type="InterPro" id="IPR000412">
    <property type="entry name" value="ABC_2_transport"/>
</dbReference>
<feature type="transmembrane region" description="Helical" evidence="6">
    <location>
        <begin position="27"/>
        <end position="50"/>
    </location>
</feature>
<feature type="transmembrane region" description="Helical" evidence="6">
    <location>
        <begin position="56"/>
        <end position="82"/>
    </location>
</feature>
<dbReference type="InterPro" id="IPR051784">
    <property type="entry name" value="Nod_factor_ABC_transporter"/>
</dbReference>
<keyword evidence="9" id="KW-1185">Reference proteome</keyword>
<feature type="transmembrane region" description="Helical" evidence="6">
    <location>
        <begin position="231"/>
        <end position="249"/>
    </location>
</feature>
<comment type="subcellular location">
    <subcellularLocation>
        <location evidence="6">Cell membrane</location>
        <topology evidence="6">Multi-pass membrane protein</topology>
    </subcellularLocation>
    <subcellularLocation>
        <location evidence="1">Membrane</location>
        <topology evidence="1">Multi-pass membrane protein</topology>
    </subcellularLocation>
</comment>
<name>A0A316FLK3_9ACTN</name>
<evidence type="ECO:0000256" key="1">
    <source>
        <dbReference type="ARBA" id="ARBA00004141"/>
    </source>
</evidence>
<keyword evidence="6" id="KW-1003">Cell membrane</keyword>
<dbReference type="PANTHER" id="PTHR43229:SF2">
    <property type="entry name" value="NODULATION PROTEIN J"/>
    <property type="match status" value="1"/>
</dbReference>
<dbReference type="InterPro" id="IPR013525">
    <property type="entry name" value="ABC2_TM"/>
</dbReference>
<evidence type="ECO:0000256" key="2">
    <source>
        <dbReference type="ARBA" id="ARBA00022692"/>
    </source>
</evidence>
<evidence type="ECO:0000256" key="6">
    <source>
        <dbReference type="RuleBase" id="RU361157"/>
    </source>
</evidence>
<feature type="domain" description="ABC transmembrane type-2" evidence="7">
    <location>
        <begin position="25"/>
        <end position="252"/>
    </location>
</feature>
<evidence type="ECO:0000256" key="5">
    <source>
        <dbReference type="ARBA" id="ARBA00023251"/>
    </source>
</evidence>
<dbReference type="PROSITE" id="PS51012">
    <property type="entry name" value="ABC_TM2"/>
    <property type="match status" value="1"/>
</dbReference>
<dbReference type="Pfam" id="PF01061">
    <property type="entry name" value="ABC2_membrane"/>
    <property type="match status" value="1"/>
</dbReference>
<accession>A0A316FLK3</accession>
<dbReference type="RefSeq" id="WP_109591979.1">
    <property type="nucleotide sequence ID" value="NZ_BONA01000026.1"/>
</dbReference>
<keyword evidence="5" id="KW-0046">Antibiotic resistance</keyword>
<dbReference type="PANTHER" id="PTHR43229">
    <property type="entry name" value="NODULATION PROTEIN J"/>
    <property type="match status" value="1"/>
</dbReference>
<keyword evidence="4 6" id="KW-0472">Membrane</keyword>
<feature type="transmembrane region" description="Helical" evidence="6">
    <location>
        <begin position="140"/>
        <end position="163"/>
    </location>
</feature>
<dbReference type="GO" id="GO:0046677">
    <property type="term" value="P:response to antibiotic"/>
    <property type="evidence" value="ECO:0007669"/>
    <property type="project" value="UniProtKB-KW"/>
</dbReference>
<reference evidence="8 9" key="1">
    <citation type="submission" date="2018-05" db="EMBL/GenBank/DDBJ databases">
        <title>Genomic Encyclopedia of Archaeal and Bacterial Type Strains, Phase II (KMG-II): from individual species to whole genera.</title>
        <authorList>
            <person name="Goeker M."/>
        </authorList>
    </citation>
    <scope>NUCLEOTIDE SEQUENCE [LARGE SCALE GENOMIC DNA]</scope>
    <source>
        <strain evidence="8 9">DSM 45184</strain>
    </source>
</reference>
<evidence type="ECO:0000313" key="8">
    <source>
        <dbReference type="EMBL" id="PWK49594.1"/>
    </source>
</evidence>
<keyword evidence="3 6" id="KW-1133">Transmembrane helix</keyword>
<dbReference type="OrthoDB" id="670210at2"/>
<comment type="caution">
    <text evidence="8">The sequence shown here is derived from an EMBL/GenBank/DDBJ whole genome shotgun (WGS) entry which is preliminary data.</text>
</comment>
<gene>
    <name evidence="8" type="ORF">BC793_104269</name>
</gene>
<feature type="transmembrane region" description="Helical" evidence="6">
    <location>
        <begin position="170"/>
        <end position="189"/>
    </location>
</feature>
<dbReference type="Proteomes" id="UP000245697">
    <property type="component" value="Unassembled WGS sequence"/>
</dbReference>
<dbReference type="GO" id="GO:0140359">
    <property type="term" value="F:ABC-type transporter activity"/>
    <property type="evidence" value="ECO:0007669"/>
    <property type="project" value="InterPro"/>
</dbReference>
<dbReference type="AlphaFoldDB" id="A0A316FLK3"/>
<protein>
    <recommendedName>
        <fullName evidence="6">Transport permease protein</fullName>
    </recommendedName>
</protein>
<proteinExistence type="inferred from homology"/>
<dbReference type="PIRSF" id="PIRSF006648">
    <property type="entry name" value="DrrB"/>
    <property type="match status" value="1"/>
</dbReference>
<keyword evidence="2 6" id="KW-0812">Transmembrane</keyword>
<keyword evidence="6" id="KW-0813">Transport</keyword>
<comment type="similarity">
    <text evidence="6">Belongs to the ABC-2 integral membrane protein family.</text>
</comment>
<evidence type="ECO:0000256" key="3">
    <source>
        <dbReference type="ARBA" id="ARBA00022989"/>
    </source>
</evidence>